<reference evidence="2" key="1">
    <citation type="submission" date="2013-07" db="EMBL/GenBank/DDBJ databases">
        <title>Sub-species coevolution in mutualistic symbiosis.</title>
        <authorList>
            <person name="Murfin K."/>
            <person name="Klassen J."/>
            <person name="Lee M."/>
            <person name="Forst S."/>
            <person name="Stock P."/>
            <person name="Goodrich-Blair H."/>
        </authorList>
    </citation>
    <scope>NUCLEOTIDE SEQUENCE [LARGE SCALE GENOMIC DNA]</scope>
    <source>
        <strain evidence="2">Intermedium</strain>
    </source>
</reference>
<evidence type="ECO:0000313" key="2">
    <source>
        <dbReference type="EMBL" id="CDH34669.1"/>
    </source>
</evidence>
<dbReference type="Proteomes" id="UP000028480">
    <property type="component" value="Unassembled WGS sequence"/>
</dbReference>
<evidence type="ECO:0000256" key="1">
    <source>
        <dbReference type="SAM" id="Phobius"/>
    </source>
</evidence>
<sequence length="56" mass="6599">MDSISCIIIRIGKRIAFSKKFAIANVRISLHYLCHSILTSFYIFTIHFMKKIMYIT</sequence>
<keyword evidence="1" id="KW-0812">Transmembrane</keyword>
<proteinExistence type="predicted"/>
<dbReference type="EMBL" id="CBTB010000247">
    <property type="protein sequence ID" value="CDH34669.1"/>
    <property type="molecule type" value="Genomic_DNA"/>
</dbReference>
<accession>A0A077QMB8</accession>
<dbReference type="HOGENOM" id="CLU_3013266_0_0_6"/>
<organism evidence="2">
    <name type="scientific">Xenorhabdus bovienii str. Intermedium</name>
    <dbReference type="NCBI Taxonomy" id="1379677"/>
    <lineage>
        <taxon>Bacteria</taxon>
        <taxon>Pseudomonadati</taxon>
        <taxon>Pseudomonadota</taxon>
        <taxon>Gammaproteobacteria</taxon>
        <taxon>Enterobacterales</taxon>
        <taxon>Morganellaceae</taxon>
        <taxon>Xenorhabdus</taxon>
    </lineage>
</organism>
<protein>
    <submittedName>
        <fullName evidence="2">Uncharacterized protein</fullName>
    </submittedName>
</protein>
<gene>
    <name evidence="2" type="ORF">XBI1_400039</name>
</gene>
<comment type="caution">
    <text evidence="2">The sequence shown here is derived from an EMBL/GenBank/DDBJ whole genome shotgun (WGS) entry which is preliminary data.</text>
</comment>
<feature type="transmembrane region" description="Helical" evidence="1">
    <location>
        <begin position="30"/>
        <end position="49"/>
    </location>
</feature>
<dbReference type="AlphaFoldDB" id="A0A077QMB8"/>
<keyword evidence="1" id="KW-1133">Transmembrane helix</keyword>
<keyword evidence="1" id="KW-0472">Membrane</keyword>
<name>A0A077QMB8_XENBV</name>